<dbReference type="SMART" id="SM00199">
    <property type="entry name" value="SCY"/>
    <property type="match status" value="1"/>
</dbReference>
<dbReference type="Pfam" id="PF00048">
    <property type="entry name" value="IL8"/>
    <property type="match status" value="1"/>
</dbReference>
<dbReference type="GO" id="GO:0008009">
    <property type="term" value="F:chemokine activity"/>
    <property type="evidence" value="ECO:0007669"/>
    <property type="project" value="InterPro"/>
</dbReference>
<evidence type="ECO:0000313" key="5">
    <source>
        <dbReference type="Proteomes" id="UP000265000"/>
    </source>
</evidence>
<dbReference type="STRING" id="8078.ENSFHEP00000009071"/>
<dbReference type="Ensembl" id="ENSFHET00000001098.1">
    <property type="protein sequence ID" value="ENSFHEP00000009071.1"/>
    <property type="gene ID" value="ENSFHEG00000010294.1"/>
</dbReference>
<evidence type="ECO:0000256" key="1">
    <source>
        <dbReference type="ARBA" id="ARBA00022514"/>
    </source>
</evidence>
<dbReference type="InterPro" id="IPR036048">
    <property type="entry name" value="Interleukin_8-like_sf"/>
</dbReference>
<dbReference type="Gene3D" id="2.40.50.40">
    <property type="match status" value="1"/>
</dbReference>
<dbReference type="GO" id="GO:0005615">
    <property type="term" value="C:extracellular space"/>
    <property type="evidence" value="ECO:0007669"/>
    <property type="project" value="UniProtKB-KW"/>
</dbReference>
<feature type="chain" id="PRO_5018739712" evidence="2">
    <location>
        <begin position="39"/>
        <end position="124"/>
    </location>
</feature>
<keyword evidence="5" id="KW-1185">Reference proteome</keyword>
<sequence>MNDFFFFVFSRAASTDFTMRFNTLFFLVILSCLCLTLAQVSYEDCCLKYVKHLGKNTQKHVSTYRRQKTDGGCNIPAVILIMRKGRKFCADPNEKWVKDLLHKIDAKSSKKVFMGEICMKCANR</sequence>
<dbReference type="GO" id="GO:0006955">
    <property type="term" value="P:immune response"/>
    <property type="evidence" value="ECO:0007669"/>
    <property type="project" value="InterPro"/>
</dbReference>
<evidence type="ECO:0000259" key="3">
    <source>
        <dbReference type="SMART" id="SM00199"/>
    </source>
</evidence>
<evidence type="ECO:0000313" key="4">
    <source>
        <dbReference type="Ensembl" id="ENSFHEP00000009071.1"/>
    </source>
</evidence>
<keyword evidence="1" id="KW-0202">Cytokine</keyword>
<dbReference type="PANTHER" id="PTHR12015:SF186">
    <property type="entry name" value="C-C MOTIF CHEMOKINE 21-LIKE-RELATED"/>
    <property type="match status" value="1"/>
</dbReference>
<reference evidence="4" key="2">
    <citation type="submission" date="2025-09" db="UniProtKB">
        <authorList>
            <consortium name="Ensembl"/>
        </authorList>
    </citation>
    <scope>IDENTIFICATION</scope>
</reference>
<dbReference type="GO" id="GO:0072679">
    <property type="term" value="P:thymocyte migration"/>
    <property type="evidence" value="ECO:0007669"/>
    <property type="project" value="Ensembl"/>
</dbReference>
<feature type="signal peptide" evidence="2">
    <location>
        <begin position="1"/>
        <end position="38"/>
    </location>
</feature>
<protein>
    <submittedName>
        <fullName evidence="4">Chemokine (C-C motif) ligand 25a</fullName>
    </submittedName>
</protein>
<dbReference type="PANTHER" id="PTHR12015">
    <property type="entry name" value="SMALL INDUCIBLE CYTOKINE A"/>
    <property type="match status" value="1"/>
</dbReference>
<reference evidence="4" key="1">
    <citation type="submission" date="2025-08" db="UniProtKB">
        <authorList>
            <consortium name="Ensembl"/>
        </authorList>
    </citation>
    <scope>IDENTIFICATION</scope>
</reference>
<dbReference type="AlphaFoldDB" id="A0A3Q2P964"/>
<name>A0A3Q2P964_FUNHE</name>
<keyword evidence="2" id="KW-0732">Signal</keyword>
<dbReference type="InterPro" id="IPR001811">
    <property type="entry name" value="Chemokine_IL8-like_dom"/>
</dbReference>
<dbReference type="SUPFAM" id="SSF54117">
    <property type="entry name" value="Interleukin 8-like chemokines"/>
    <property type="match status" value="1"/>
</dbReference>
<dbReference type="GO" id="GO:0048538">
    <property type="term" value="P:thymus development"/>
    <property type="evidence" value="ECO:0007669"/>
    <property type="project" value="Ensembl"/>
</dbReference>
<dbReference type="InterPro" id="IPR039809">
    <property type="entry name" value="Chemokine_b/g/d"/>
</dbReference>
<dbReference type="CDD" id="cd00169">
    <property type="entry name" value="Chemokine"/>
    <property type="match status" value="1"/>
</dbReference>
<dbReference type="GO" id="GO:0097535">
    <property type="term" value="P:lymphoid lineage cell migration into thymus"/>
    <property type="evidence" value="ECO:0007669"/>
    <property type="project" value="Ensembl"/>
</dbReference>
<dbReference type="GeneTree" id="ENSGT00900000141362"/>
<dbReference type="Proteomes" id="UP000265000">
    <property type="component" value="Unplaced"/>
</dbReference>
<evidence type="ECO:0000256" key="2">
    <source>
        <dbReference type="SAM" id="SignalP"/>
    </source>
</evidence>
<accession>A0A3Q2P964</accession>
<proteinExistence type="predicted"/>
<organism evidence="4 5">
    <name type="scientific">Fundulus heteroclitus</name>
    <name type="common">Killifish</name>
    <name type="synonym">Mummichog</name>
    <dbReference type="NCBI Taxonomy" id="8078"/>
    <lineage>
        <taxon>Eukaryota</taxon>
        <taxon>Metazoa</taxon>
        <taxon>Chordata</taxon>
        <taxon>Craniata</taxon>
        <taxon>Vertebrata</taxon>
        <taxon>Euteleostomi</taxon>
        <taxon>Actinopterygii</taxon>
        <taxon>Neopterygii</taxon>
        <taxon>Teleostei</taxon>
        <taxon>Neoteleostei</taxon>
        <taxon>Acanthomorphata</taxon>
        <taxon>Ovalentaria</taxon>
        <taxon>Atherinomorphae</taxon>
        <taxon>Cyprinodontiformes</taxon>
        <taxon>Fundulidae</taxon>
        <taxon>Fundulus</taxon>
    </lineage>
</organism>
<feature type="domain" description="Chemokine interleukin-8-like" evidence="3">
    <location>
        <begin position="42"/>
        <end position="104"/>
    </location>
</feature>